<evidence type="ECO:0000313" key="2">
    <source>
        <dbReference type="EMBL" id="GAA0320514.1"/>
    </source>
</evidence>
<evidence type="ECO:0000256" key="1">
    <source>
        <dbReference type="SAM" id="MobiDB-lite"/>
    </source>
</evidence>
<sequence length="296" mass="31628">MLGHTSISKPAVARAVTFAGCMFGGLLLLTGCNSPNDSENVEGSMNTETPTEAANASAPVSEAPLDTDASDQNTPPTSMPSAPSASNTPKAYDAQIVSPAGYKTLRFGQDITAEIREQFGAKEPDTGDESCYYLSDNTLTYNSTEFGKRASVLYQIIDGKMALIHVQGPNAPFYNGVRVGDSVDSVMATHDGQLDYEVDHYAQNGDYYNLIANVNFTVVNPSKDGSVLTTDNIKMTNDTDTLPIQVEYHIKNGQKLSQNTIAADSWSAADKDKLVGEVDSIDIGIPEAIYLIEGCS</sequence>
<dbReference type="Proteomes" id="UP001501787">
    <property type="component" value="Unassembled WGS sequence"/>
</dbReference>
<keyword evidence="3" id="KW-1185">Reference proteome</keyword>
<protein>
    <recommendedName>
        <fullName evidence="4">Lipoprotein</fullName>
    </recommendedName>
</protein>
<feature type="compositionally biased region" description="Low complexity" evidence="1">
    <location>
        <begin position="73"/>
        <end position="89"/>
    </location>
</feature>
<accession>A0ABN0VYI9</accession>
<dbReference type="EMBL" id="BAAAFR010000005">
    <property type="protein sequence ID" value="GAA0320514.1"/>
    <property type="molecule type" value="Genomic_DNA"/>
</dbReference>
<organism evidence="2 3">
    <name type="scientific">Psychrobacter aestuarii</name>
    <dbReference type="NCBI Taxonomy" id="556327"/>
    <lineage>
        <taxon>Bacteria</taxon>
        <taxon>Pseudomonadati</taxon>
        <taxon>Pseudomonadota</taxon>
        <taxon>Gammaproteobacteria</taxon>
        <taxon>Moraxellales</taxon>
        <taxon>Moraxellaceae</taxon>
        <taxon>Psychrobacter</taxon>
    </lineage>
</organism>
<name>A0ABN0VYI9_9GAMM</name>
<proteinExistence type="predicted"/>
<gene>
    <name evidence="2" type="ORF">GCM10009129_17790</name>
</gene>
<evidence type="ECO:0008006" key="4">
    <source>
        <dbReference type="Google" id="ProtNLM"/>
    </source>
</evidence>
<evidence type="ECO:0000313" key="3">
    <source>
        <dbReference type="Proteomes" id="UP001501787"/>
    </source>
</evidence>
<reference evidence="2 3" key="1">
    <citation type="journal article" date="2019" name="Int. J. Syst. Evol. Microbiol.">
        <title>The Global Catalogue of Microorganisms (GCM) 10K type strain sequencing project: providing services to taxonomists for standard genome sequencing and annotation.</title>
        <authorList>
            <consortium name="The Broad Institute Genomics Platform"/>
            <consortium name="The Broad Institute Genome Sequencing Center for Infectious Disease"/>
            <person name="Wu L."/>
            <person name="Ma J."/>
        </authorList>
    </citation>
    <scope>NUCLEOTIDE SEQUENCE [LARGE SCALE GENOMIC DNA]</scope>
    <source>
        <strain evidence="2 3">JCM 16343</strain>
    </source>
</reference>
<feature type="compositionally biased region" description="Polar residues" evidence="1">
    <location>
        <begin position="37"/>
        <end position="54"/>
    </location>
</feature>
<comment type="caution">
    <text evidence="2">The sequence shown here is derived from an EMBL/GenBank/DDBJ whole genome shotgun (WGS) entry which is preliminary data.</text>
</comment>
<feature type="region of interest" description="Disordered" evidence="1">
    <location>
        <begin position="37"/>
        <end position="89"/>
    </location>
</feature>